<comment type="caution">
    <text evidence="2">The sequence shown here is derived from an EMBL/GenBank/DDBJ whole genome shotgun (WGS) entry which is preliminary data.</text>
</comment>
<feature type="non-terminal residue" evidence="2">
    <location>
        <position position="389"/>
    </location>
</feature>
<evidence type="ECO:0008006" key="4">
    <source>
        <dbReference type="Google" id="ProtNLM"/>
    </source>
</evidence>
<feature type="compositionally biased region" description="Polar residues" evidence="1">
    <location>
        <begin position="130"/>
        <end position="141"/>
    </location>
</feature>
<organism evidence="2 3">
    <name type="scientific">Muraenolepis orangiensis</name>
    <name type="common">Patagonian moray cod</name>
    <dbReference type="NCBI Taxonomy" id="630683"/>
    <lineage>
        <taxon>Eukaryota</taxon>
        <taxon>Metazoa</taxon>
        <taxon>Chordata</taxon>
        <taxon>Craniata</taxon>
        <taxon>Vertebrata</taxon>
        <taxon>Euteleostomi</taxon>
        <taxon>Actinopterygii</taxon>
        <taxon>Neopterygii</taxon>
        <taxon>Teleostei</taxon>
        <taxon>Neoteleostei</taxon>
        <taxon>Acanthomorphata</taxon>
        <taxon>Zeiogadaria</taxon>
        <taxon>Gadariae</taxon>
        <taxon>Gadiformes</taxon>
        <taxon>Muraenolepidoidei</taxon>
        <taxon>Muraenolepididae</taxon>
        <taxon>Muraenolepis</taxon>
    </lineage>
</organism>
<dbReference type="PANTHER" id="PTHR45899:SF1">
    <property type="entry name" value="ARF-GAP WITH RHO-GAP DOMAIN, ANK REPEAT AND PH DOMAIN-CONTAINING PROTEIN 2"/>
    <property type="match status" value="1"/>
</dbReference>
<dbReference type="OrthoDB" id="29546at2759"/>
<dbReference type="GO" id="GO:0005547">
    <property type="term" value="F:phosphatidylinositol-3,4,5-trisphosphate binding"/>
    <property type="evidence" value="ECO:0007669"/>
    <property type="project" value="TreeGrafter"/>
</dbReference>
<dbReference type="PANTHER" id="PTHR45899">
    <property type="entry name" value="RHO GTPASE ACTIVATING PROTEIN AT 15B, ISOFORM C"/>
    <property type="match status" value="1"/>
</dbReference>
<evidence type="ECO:0000256" key="1">
    <source>
        <dbReference type="SAM" id="MobiDB-lite"/>
    </source>
</evidence>
<dbReference type="GO" id="GO:0005096">
    <property type="term" value="F:GTPase activator activity"/>
    <property type="evidence" value="ECO:0007669"/>
    <property type="project" value="TreeGrafter"/>
</dbReference>
<dbReference type="InterPro" id="IPR052227">
    <property type="entry name" value="Arf-Rho-GAP_ANK-PH_domain"/>
</dbReference>
<feature type="compositionally biased region" description="Basic and acidic residues" evidence="1">
    <location>
        <begin position="1"/>
        <end position="25"/>
    </location>
</feature>
<protein>
    <recommendedName>
        <fullName evidence="4">PH domain-containing protein</fullName>
    </recommendedName>
</protein>
<accession>A0A9Q0DE55</accession>
<dbReference type="Gene3D" id="2.30.29.30">
    <property type="entry name" value="Pleckstrin-homology domain (PH domain)/Phosphotyrosine-binding domain (PTB)"/>
    <property type="match status" value="1"/>
</dbReference>
<reference evidence="2" key="1">
    <citation type="submission" date="2022-07" db="EMBL/GenBank/DDBJ databases">
        <title>Chromosome-level genome of Muraenolepis orangiensis.</title>
        <authorList>
            <person name="Kim J."/>
        </authorList>
    </citation>
    <scope>NUCLEOTIDE SEQUENCE</scope>
    <source>
        <strain evidence="2">KU_S4_2022</strain>
        <tissue evidence="2">Muscle</tissue>
    </source>
</reference>
<keyword evidence="3" id="KW-1185">Reference proteome</keyword>
<dbReference type="AlphaFoldDB" id="A0A9Q0DE55"/>
<name>A0A9Q0DE55_9TELE</name>
<feature type="region of interest" description="Disordered" evidence="1">
    <location>
        <begin position="130"/>
        <end position="171"/>
    </location>
</feature>
<evidence type="ECO:0000313" key="2">
    <source>
        <dbReference type="EMBL" id="KAJ3585320.1"/>
    </source>
</evidence>
<dbReference type="EMBL" id="JANIIK010000118">
    <property type="protein sequence ID" value="KAJ3585320.1"/>
    <property type="molecule type" value="Genomic_DNA"/>
</dbReference>
<feature type="region of interest" description="Disordered" evidence="1">
    <location>
        <begin position="1"/>
        <end position="44"/>
    </location>
</feature>
<dbReference type="InterPro" id="IPR011993">
    <property type="entry name" value="PH-like_dom_sf"/>
</dbReference>
<evidence type="ECO:0000313" key="3">
    <source>
        <dbReference type="Proteomes" id="UP001148018"/>
    </source>
</evidence>
<feature type="region of interest" description="Disordered" evidence="1">
    <location>
        <begin position="297"/>
        <end position="320"/>
    </location>
</feature>
<dbReference type="GO" id="GO:0005737">
    <property type="term" value="C:cytoplasm"/>
    <property type="evidence" value="ECO:0007669"/>
    <property type="project" value="TreeGrafter"/>
</dbReference>
<dbReference type="SUPFAM" id="SSF50729">
    <property type="entry name" value="PH domain-like"/>
    <property type="match status" value="1"/>
</dbReference>
<gene>
    <name evidence="2" type="ORF">NHX12_014041</name>
</gene>
<sequence>RHVFLKDKTREASCRHAEPMRRCQEAESQTLPSGAGLGQTLPPRGEMVENEIYGTGPPLGGRWSTRSYHLRHRPVPEIPPRPLFPPLDRTTPAALTSAPKLTAGPLGPSTPIAPYGEIFLYNNNDNSLGPQASVQTSTPPWTSAWPCASSPGENAHPPSGTLSSEGGPVRHPAVPSSDISPYACFYGAAAPPPVLRAGWLDKLSPHGSYVFQRRWVRFDGDGLAYYNNDKRLSRLLPTSLPIRHSLAVFSSIHVCAFNPSLASSSLSHSSCSSSPARRSTYLLQALATRDRQSLTSISLPGSSSLTRHSPTPPISLLPRTFLSRNDPIRPRLPPSRSAHLFTLTPTDLPLSSPVSPVPARLVHLGTSVVLNAIDSSPAFPPYSRRLSSG</sequence>
<dbReference type="Proteomes" id="UP001148018">
    <property type="component" value="Unassembled WGS sequence"/>
</dbReference>
<proteinExistence type="predicted"/>